<name>A0AAD4WLW9_PRUDU</name>
<reference evidence="1 2" key="1">
    <citation type="journal article" date="2022" name="G3 (Bethesda)">
        <title>Whole-genome sequence and methylome profiling of the almond [Prunus dulcis (Mill.) D.A. Webb] cultivar 'Nonpareil'.</title>
        <authorList>
            <person name="D'Amico-Willman K.M."/>
            <person name="Ouma W.Z."/>
            <person name="Meulia T."/>
            <person name="Sideli G.M."/>
            <person name="Gradziel T.M."/>
            <person name="Fresnedo-Ramirez J."/>
        </authorList>
    </citation>
    <scope>NUCLEOTIDE SEQUENCE [LARGE SCALE GENOMIC DNA]</scope>
    <source>
        <strain evidence="1">Clone GOH B32 T37-40</strain>
    </source>
</reference>
<comment type="caution">
    <text evidence="1">The sequence shown here is derived from an EMBL/GenBank/DDBJ whole genome shotgun (WGS) entry which is preliminary data.</text>
</comment>
<organism evidence="1 2">
    <name type="scientific">Prunus dulcis</name>
    <name type="common">Almond</name>
    <name type="synonym">Amygdalus dulcis</name>
    <dbReference type="NCBI Taxonomy" id="3755"/>
    <lineage>
        <taxon>Eukaryota</taxon>
        <taxon>Viridiplantae</taxon>
        <taxon>Streptophyta</taxon>
        <taxon>Embryophyta</taxon>
        <taxon>Tracheophyta</taxon>
        <taxon>Spermatophyta</taxon>
        <taxon>Magnoliopsida</taxon>
        <taxon>eudicotyledons</taxon>
        <taxon>Gunneridae</taxon>
        <taxon>Pentapetalae</taxon>
        <taxon>rosids</taxon>
        <taxon>fabids</taxon>
        <taxon>Rosales</taxon>
        <taxon>Rosaceae</taxon>
        <taxon>Amygdaloideae</taxon>
        <taxon>Amygdaleae</taxon>
        <taxon>Prunus</taxon>
    </lineage>
</organism>
<sequence length="117" mass="13351">MGNWVGRYKDLVHPSEDHKEIRHRTSSNSLSVKVRMTTTQLKELMAQVDMMNMAKDRNSEELGRVILQECLEGRLTTAGIVAAAAENHGDQVSKYARRNWMLSTICEGKEEQHEHSL</sequence>
<dbReference type="EMBL" id="JAJFAZ020000002">
    <property type="protein sequence ID" value="KAI5345918.1"/>
    <property type="molecule type" value="Genomic_DNA"/>
</dbReference>
<accession>A0AAD4WLW9</accession>
<keyword evidence="2" id="KW-1185">Reference proteome</keyword>
<evidence type="ECO:0000313" key="2">
    <source>
        <dbReference type="Proteomes" id="UP001054821"/>
    </source>
</evidence>
<dbReference type="Proteomes" id="UP001054821">
    <property type="component" value="Chromosome 2"/>
</dbReference>
<protein>
    <submittedName>
        <fullName evidence="1">Uncharacterized protein</fullName>
    </submittedName>
</protein>
<gene>
    <name evidence="1" type="ORF">L3X38_013795</name>
</gene>
<proteinExistence type="predicted"/>
<dbReference type="AlphaFoldDB" id="A0AAD4WLW9"/>
<evidence type="ECO:0000313" key="1">
    <source>
        <dbReference type="EMBL" id="KAI5345918.1"/>
    </source>
</evidence>